<name>A0ACB9H879_CICIN</name>
<reference evidence="1 2" key="2">
    <citation type="journal article" date="2022" name="Mol. Ecol. Resour.">
        <title>The genomes of chicory, endive, great burdock and yacon provide insights into Asteraceae paleo-polyploidization history and plant inulin production.</title>
        <authorList>
            <person name="Fan W."/>
            <person name="Wang S."/>
            <person name="Wang H."/>
            <person name="Wang A."/>
            <person name="Jiang F."/>
            <person name="Liu H."/>
            <person name="Zhao H."/>
            <person name="Xu D."/>
            <person name="Zhang Y."/>
        </authorList>
    </citation>
    <scope>NUCLEOTIDE SEQUENCE [LARGE SCALE GENOMIC DNA]</scope>
    <source>
        <strain evidence="2">cv. Punajuju</strain>
        <tissue evidence="1">Leaves</tissue>
    </source>
</reference>
<gene>
    <name evidence="1" type="ORF">L2E82_04809</name>
</gene>
<dbReference type="EMBL" id="CM042009">
    <property type="protein sequence ID" value="KAI3791157.1"/>
    <property type="molecule type" value="Genomic_DNA"/>
</dbReference>
<comment type="caution">
    <text evidence="1">The sequence shown here is derived from an EMBL/GenBank/DDBJ whole genome shotgun (WGS) entry which is preliminary data.</text>
</comment>
<evidence type="ECO:0000313" key="1">
    <source>
        <dbReference type="EMBL" id="KAI3791157.1"/>
    </source>
</evidence>
<evidence type="ECO:0000313" key="2">
    <source>
        <dbReference type="Proteomes" id="UP001055811"/>
    </source>
</evidence>
<protein>
    <submittedName>
        <fullName evidence="1">Uncharacterized protein</fullName>
    </submittedName>
</protein>
<sequence length="126" mass="13782">MDETDSSSNNDDFFEADTIRSIEDVQECNEEDVETQSDGGSDDIDCLSGDDVETQSNGGSDEIGCLSEGDVEESLSDEEPEFNVVESPGGKTKLWQPIVAKEYMPNREKTYESIDEAGKAVLIISE</sequence>
<proteinExistence type="predicted"/>
<accession>A0ACB9H879</accession>
<organism evidence="1 2">
    <name type="scientific">Cichorium intybus</name>
    <name type="common">Chicory</name>
    <dbReference type="NCBI Taxonomy" id="13427"/>
    <lineage>
        <taxon>Eukaryota</taxon>
        <taxon>Viridiplantae</taxon>
        <taxon>Streptophyta</taxon>
        <taxon>Embryophyta</taxon>
        <taxon>Tracheophyta</taxon>
        <taxon>Spermatophyta</taxon>
        <taxon>Magnoliopsida</taxon>
        <taxon>eudicotyledons</taxon>
        <taxon>Gunneridae</taxon>
        <taxon>Pentapetalae</taxon>
        <taxon>asterids</taxon>
        <taxon>campanulids</taxon>
        <taxon>Asterales</taxon>
        <taxon>Asteraceae</taxon>
        <taxon>Cichorioideae</taxon>
        <taxon>Cichorieae</taxon>
        <taxon>Cichoriinae</taxon>
        <taxon>Cichorium</taxon>
    </lineage>
</organism>
<dbReference type="Proteomes" id="UP001055811">
    <property type="component" value="Linkage Group LG01"/>
</dbReference>
<keyword evidence="2" id="KW-1185">Reference proteome</keyword>
<reference evidence="2" key="1">
    <citation type="journal article" date="2022" name="Mol. Ecol. Resour.">
        <title>The genomes of chicory, endive, great burdock and yacon provide insights into Asteraceae palaeo-polyploidization history and plant inulin production.</title>
        <authorList>
            <person name="Fan W."/>
            <person name="Wang S."/>
            <person name="Wang H."/>
            <person name="Wang A."/>
            <person name="Jiang F."/>
            <person name="Liu H."/>
            <person name="Zhao H."/>
            <person name="Xu D."/>
            <person name="Zhang Y."/>
        </authorList>
    </citation>
    <scope>NUCLEOTIDE SEQUENCE [LARGE SCALE GENOMIC DNA]</scope>
    <source>
        <strain evidence="2">cv. Punajuju</strain>
    </source>
</reference>